<dbReference type="AlphaFoldDB" id="A0A6J4VFA0"/>
<feature type="non-terminal residue" evidence="2">
    <location>
        <position position="122"/>
    </location>
</feature>
<feature type="region of interest" description="Disordered" evidence="1">
    <location>
        <begin position="15"/>
        <end position="122"/>
    </location>
</feature>
<proteinExistence type="predicted"/>
<reference evidence="2" key="1">
    <citation type="submission" date="2020-02" db="EMBL/GenBank/DDBJ databases">
        <authorList>
            <person name="Meier V. D."/>
        </authorList>
    </citation>
    <scope>NUCLEOTIDE SEQUENCE</scope>
    <source>
        <strain evidence="2">AVDCRST_MAG19</strain>
    </source>
</reference>
<gene>
    <name evidence="2" type="ORF">AVDCRST_MAG19-3574</name>
</gene>
<dbReference type="EMBL" id="CADCWL010000200">
    <property type="protein sequence ID" value="CAA9577789.1"/>
    <property type="molecule type" value="Genomic_DNA"/>
</dbReference>
<sequence length="122" mass="12776">ERQTPAPGLLRAAAFAPRPAGGGPGAHGRHLQGAGRPDPPRGLPPDRGPGRAGLCLRHRGPLRREPTDRLAPPEGAQGDRPDHGLPPRRLGLLQRRPARPGAAARDTRRSPAGAAAARRGRL</sequence>
<accession>A0A6J4VFA0</accession>
<organism evidence="2">
    <name type="scientific">uncultured Thermomicrobiales bacterium</name>
    <dbReference type="NCBI Taxonomy" id="1645740"/>
    <lineage>
        <taxon>Bacteria</taxon>
        <taxon>Pseudomonadati</taxon>
        <taxon>Thermomicrobiota</taxon>
        <taxon>Thermomicrobia</taxon>
        <taxon>Thermomicrobiales</taxon>
        <taxon>environmental samples</taxon>
    </lineage>
</organism>
<protein>
    <submittedName>
        <fullName evidence="2">Uncharacterized protein</fullName>
    </submittedName>
</protein>
<feature type="non-terminal residue" evidence="2">
    <location>
        <position position="1"/>
    </location>
</feature>
<evidence type="ECO:0000256" key="1">
    <source>
        <dbReference type="SAM" id="MobiDB-lite"/>
    </source>
</evidence>
<evidence type="ECO:0000313" key="2">
    <source>
        <dbReference type="EMBL" id="CAA9577789.1"/>
    </source>
</evidence>
<feature type="compositionally biased region" description="Low complexity" evidence="1">
    <location>
        <begin position="87"/>
        <end position="122"/>
    </location>
</feature>
<name>A0A6J4VFA0_9BACT</name>